<protein>
    <recommendedName>
        <fullName evidence="12">Olfactory receptor</fullName>
    </recommendedName>
</protein>
<evidence type="ECO:0000256" key="9">
    <source>
        <dbReference type="ARBA" id="ARBA00023170"/>
    </source>
</evidence>
<evidence type="ECO:0000256" key="10">
    <source>
        <dbReference type="ARBA" id="ARBA00023224"/>
    </source>
</evidence>
<evidence type="ECO:0000313" key="14">
    <source>
        <dbReference type="EMBL" id="KAG8560038.1"/>
    </source>
</evidence>
<dbReference type="InterPro" id="IPR017452">
    <property type="entry name" value="GPCR_Rhodpsn_7TM"/>
</dbReference>
<feature type="transmembrane region" description="Helical" evidence="12">
    <location>
        <begin position="20"/>
        <end position="48"/>
    </location>
</feature>
<dbReference type="PRINTS" id="PR00245">
    <property type="entry name" value="OLFACTORYR"/>
</dbReference>
<feature type="transmembrane region" description="Helical" evidence="12">
    <location>
        <begin position="238"/>
        <end position="260"/>
    </location>
</feature>
<evidence type="ECO:0000256" key="1">
    <source>
        <dbReference type="ARBA" id="ARBA00004651"/>
    </source>
</evidence>
<feature type="transmembrane region" description="Helical" evidence="12">
    <location>
        <begin position="140"/>
        <end position="164"/>
    </location>
</feature>
<keyword evidence="15" id="KW-1185">Reference proteome</keyword>
<evidence type="ECO:0000256" key="5">
    <source>
        <dbReference type="ARBA" id="ARBA00022725"/>
    </source>
</evidence>
<feature type="transmembrane region" description="Helical" evidence="12">
    <location>
        <begin position="60"/>
        <end position="82"/>
    </location>
</feature>
<comment type="caution">
    <text evidence="14">The sequence shown here is derived from an EMBL/GenBank/DDBJ whole genome shotgun (WGS) entry which is preliminary data.</text>
</comment>
<comment type="similarity">
    <text evidence="11">Belongs to the G-protein coupled receptor 1 family.</text>
</comment>
<feature type="transmembrane region" description="Helical" evidence="12">
    <location>
        <begin position="201"/>
        <end position="226"/>
    </location>
</feature>
<evidence type="ECO:0000256" key="2">
    <source>
        <dbReference type="ARBA" id="ARBA00022475"/>
    </source>
</evidence>
<dbReference type="Gene3D" id="1.20.1070.10">
    <property type="entry name" value="Rhodopsin 7-helix transmembrane proteins"/>
    <property type="match status" value="1"/>
</dbReference>
<dbReference type="GO" id="GO:0005886">
    <property type="term" value="C:plasma membrane"/>
    <property type="evidence" value="ECO:0007669"/>
    <property type="project" value="UniProtKB-SubCell"/>
</dbReference>
<feature type="domain" description="G-protein coupled receptors family 1 profile" evidence="13">
    <location>
        <begin position="41"/>
        <end position="290"/>
    </location>
</feature>
<dbReference type="GO" id="GO:0004984">
    <property type="term" value="F:olfactory receptor activity"/>
    <property type="evidence" value="ECO:0007669"/>
    <property type="project" value="InterPro"/>
</dbReference>
<evidence type="ECO:0000256" key="11">
    <source>
        <dbReference type="RuleBase" id="RU000688"/>
    </source>
</evidence>
<evidence type="ECO:0000256" key="4">
    <source>
        <dbReference type="ARBA" id="ARBA00022692"/>
    </source>
</evidence>
<keyword evidence="8 12" id="KW-0472">Membrane</keyword>
<evidence type="ECO:0000313" key="15">
    <source>
        <dbReference type="Proteomes" id="UP000824782"/>
    </source>
</evidence>
<dbReference type="EMBL" id="WNYA01000007">
    <property type="protein sequence ID" value="KAG8560038.1"/>
    <property type="molecule type" value="Genomic_DNA"/>
</dbReference>
<dbReference type="InterPro" id="IPR050516">
    <property type="entry name" value="Olfactory_GPCR"/>
</dbReference>
<keyword evidence="10 11" id="KW-0807">Transducer</keyword>
<evidence type="ECO:0000256" key="12">
    <source>
        <dbReference type="RuleBase" id="RU363047"/>
    </source>
</evidence>
<keyword evidence="3 12" id="KW-0716">Sensory transduction</keyword>
<keyword evidence="7 11" id="KW-0297">G-protein coupled receptor</keyword>
<evidence type="ECO:0000259" key="13">
    <source>
        <dbReference type="PROSITE" id="PS50262"/>
    </source>
</evidence>
<dbReference type="Proteomes" id="UP000824782">
    <property type="component" value="Unassembled WGS sequence"/>
</dbReference>
<feature type="transmembrane region" description="Helical" evidence="12">
    <location>
        <begin position="102"/>
        <end position="120"/>
    </location>
</feature>
<evidence type="ECO:0000256" key="8">
    <source>
        <dbReference type="ARBA" id="ARBA00023136"/>
    </source>
</evidence>
<dbReference type="Pfam" id="PF13853">
    <property type="entry name" value="7tm_4"/>
    <property type="match status" value="1"/>
</dbReference>
<keyword evidence="6 12" id="KW-1133">Transmembrane helix</keyword>
<dbReference type="PRINTS" id="PR00237">
    <property type="entry name" value="GPCRRHODOPSN"/>
</dbReference>
<evidence type="ECO:0000256" key="7">
    <source>
        <dbReference type="ARBA" id="ARBA00023040"/>
    </source>
</evidence>
<keyword evidence="4 11" id="KW-0812">Transmembrane</keyword>
<reference evidence="14" key="1">
    <citation type="thesis" date="2020" institute="ProQuest LLC" country="789 East Eisenhower Parkway, Ann Arbor, MI, USA">
        <title>Comparative Genomics and Chromosome Evolution.</title>
        <authorList>
            <person name="Mudd A.B."/>
        </authorList>
    </citation>
    <scope>NUCLEOTIDE SEQUENCE</scope>
    <source>
        <strain evidence="14">237g6f4</strain>
        <tissue evidence="14">Blood</tissue>
    </source>
</reference>
<keyword evidence="9 11" id="KW-0675">Receptor</keyword>
<accession>A0AAV7APP3</accession>
<name>A0AAV7APP3_ENGPU</name>
<evidence type="ECO:0000256" key="6">
    <source>
        <dbReference type="ARBA" id="ARBA00022989"/>
    </source>
</evidence>
<dbReference type="InterPro" id="IPR000276">
    <property type="entry name" value="GPCR_Rhodpsn"/>
</dbReference>
<proteinExistence type="inferred from homology"/>
<dbReference type="FunFam" id="1.20.1070.10:FF:000001">
    <property type="entry name" value="Olfactory receptor"/>
    <property type="match status" value="1"/>
</dbReference>
<dbReference type="PROSITE" id="PS50262">
    <property type="entry name" value="G_PROTEIN_RECEP_F1_2"/>
    <property type="match status" value="1"/>
</dbReference>
<feature type="transmembrane region" description="Helical" evidence="12">
    <location>
        <begin position="275"/>
        <end position="292"/>
    </location>
</feature>
<dbReference type="GO" id="GO:0004930">
    <property type="term" value="F:G protein-coupled receptor activity"/>
    <property type="evidence" value="ECO:0007669"/>
    <property type="project" value="UniProtKB-KW"/>
</dbReference>
<dbReference type="CDD" id="cd13954">
    <property type="entry name" value="7tmA_OR"/>
    <property type="match status" value="1"/>
</dbReference>
<keyword evidence="2 12" id="KW-1003">Cell membrane</keyword>
<comment type="subcellular location">
    <subcellularLocation>
        <location evidence="1 12">Cell membrane</location>
        <topology evidence="1 12">Multi-pass membrane protein</topology>
    </subcellularLocation>
</comment>
<gene>
    <name evidence="14" type="ORF">GDO81_014749</name>
</gene>
<organism evidence="14 15">
    <name type="scientific">Engystomops pustulosus</name>
    <name type="common">Tungara frog</name>
    <name type="synonym">Physalaemus pustulosus</name>
    <dbReference type="NCBI Taxonomy" id="76066"/>
    <lineage>
        <taxon>Eukaryota</taxon>
        <taxon>Metazoa</taxon>
        <taxon>Chordata</taxon>
        <taxon>Craniata</taxon>
        <taxon>Vertebrata</taxon>
        <taxon>Euteleostomi</taxon>
        <taxon>Amphibia</taxon>
        <taxon>Batrachia</taxon>
        <taxon>Anura</taxon>
        <taxon>Neobatrachia</taxon>
        <taxon>Hyloidea</taxon>
        <taxon>Leptodactylidae</taxon>
        <taxon>Leiuperinae</taxon>
        <taxon>Engystomops</taxon>
    </lineage>
</organism>
<keyword evidence="5 12" id="KW-0552">Olfaction</keyword>
<dbReference type="InterPro" id="IPR000725">
    <property type="entry name" value="Olfact_rcpt"/>
</dbReference>
<dbReference type="SUPFAM" id="SSF81321">
    <property type="entry name" value="Family A G protein-coupled receptor-like"/>
    <property type="match status" value="1"/>
</dbReference>
<dbReference type="AlphaFoldDB" id="A0AAV7APP3"/>
<dbReference type="PROSITE" id="PS00237">
    <property type="entry name" value="G_PROTEIN_RECEP_F1_1"/>
    <property type="match status" value="1"/>
</dbReference>
<dbReference type="PANTHER" id="PTHR26452">
    <property type="entry name" value="OLFACTORY RECEPTOR"/>
    <property type="match status" value="1"/>
</dbReference>
<sequence>MENSNQTSSGSFFLLGLSNVFYLQGICFSVFLIMYLMTLSGNVLLIIVVRINSKLQTPMYFFLSNLSMIDICFSSAIIPKILINTLSKDRSISLVGCALQMYFHMALGATECILLAVMAYDRFAAICRPLHYQTIINKKICILLASISWGVGFLNASVHISLMFQLPFCKSHHVNHFFCEMPPFFRLSCKDTRPNEIVLTIAAQFIVLCSFFLTLISYICIISNVFKIRSSQGRDKAFSTFASHLTVVSMFYGTIIFMYMKPRSADLPEIDKTVSMIYTTVTPMLNPIIYSMRNKDVKDTIKIKLFGLST</sequence>
<evidence type="ECO:0000256" key="3">
    <source>
        <dbReference type="ARBA" id="ARBA00022606"/>
    </source>
</evidence>